<accession>A0AAW0DCQ0</accession>
<name>A0AAW0DCQ0_9AGAR</name>
<dbReference type="Proteomes" id="UP001362999">
    <property type="component" value="Unassembled WGS sequence"/>
</dbReference>
<protein>
    <submittedName>
        <fullName evidence="1">Uncharacterized protein</fullName>
    </submittedName>
</protein>
<dbReference type="AlphaFoldDB" id="A0AAW0DCQ0"/>
<dbReference type="EMBL" id="JAWWNJ010000009">
    <property type="protein sequence ID" value="KAK7048789.1"/>
    <property type="molecule type" value="Genomic_DNA"/>
</dbReference>
<comment type="caution">
    <text evidence="1">The sequence shown here is derived from an EMBL/GenBank/DDBJ whole genome shotgun (WGS) entry which is preliminary data.</text>
</comment>
<gene>
    <name evidence="1" type="ORF">R3P38DRAFT_3175034</name>
</gene>
<keyword evidence="2" id="KW-1185">Reference proteome</keyword>
<evidence type="ECO:0000313" key="1">
    <source>
        <dbReference type="EMBL" id="KAK7048789.1"/>
    </source>
</evidence>
<reference evidence="1 2" key="1">
    <citation type="journal article" date="2024" name="J Genomics">
        <title>Draft genome sequencing and assembly of Favolaschia claudopus CIRM-BRFM 2984 isolated from oak limbs.</title>
        <authorList>
            <person name="Navarro D."/>
            <person name="Drula E."/>
            <person name="Chaduli D."/>
            <person name="Cazenave R."/>
            <person name="Ahrendt S."/>
            <person name="Wang J."/>
            <person name="Lipzen A."/>
            <person name="Daum C."/>
            <person name="Barry K."/>
            <person name="Grigoriev I.V."/>
            <person name="Favel A."/>
            <person name="Rosso M.N."/>
            <person name="Martin F."/>
        </authorList>
    </citation>
    <scope>NUCLEOTIDE SEQUENCE [LARGE SCALE GENOMIC DNA]</scope>
    <source>
        <strain evidence="1 2">CIRM-BRFM 2984</strain>
    </source>
</reference>
<evidence type="ECO:0000313" key="2">
    <source>
        <dbReference type="Proteomes" id="UP001362999"/>
    </source>
</evidence>
<organism evidence="1 2">
    <name type="scientific">Favolaschia claudopus</name>
    <dbReference type="NCBI Taxonomy" id="2862362"/>
    <lineage>
        <taxon>Eukaryota</taxon>
        <taxon>Fungi</taxon>
        <taxon>Dikarya</taxon>
        <taxon>Basidiomycota</taxon>
        <taxon>Agaricomycotina</taxon>
        <taxon>Agaricomycetes</taxon>
        <taxon>Agaricomycetidae</taxon>
        <taxon>Agaricales</taxon>
        <taxon>Marasmiineae</taxon>
        <taxon>Mycenaceae</taxon>
        <taxon>Favolaschia</taxon>
    </lineage>
</organism>
<sequence>MSLPSQSTVSVSPVLSTQNDFEFVHLLFTARLYCISGRQFTSIHTICAPDFSTTYPCVEASMIYTFDQRWIHRVNAWINHRLPSGEDVTAAFVCFFQRSRALPENEDLGVKGEVIIMRAEDDGVTVKNMSVSEAHLADRIAEEYARPLSYDSPQLYANFKDPDAHLCAL</sequence>
<proteinExistence type="predicted"/>